<dbReference type="InterPro" id="IPR057456">
    <property type="entry name" value="Znf_C17orf113"/>
</dbReference>
<feature type="domain" description="C17orf113 probable zinc finger" evidence="1">
    <location>
        <begin position="22"/>
        <end position="79"/>
    </location>
</feature>
<name>A0ABN8R1P9_9CNID</name>
<comment type="caution">
    <text evidence="2">The sequence shown here is derived from an EMBL/GenBank/DDBJ whole genome shotgun (WGS) entry which is preliminary data.</text>
</comment>
<dbReference type="PANTHER" id="PTHR46880:SF5">
    <property type="entry name" value="DUF4371 DOMAIN-CONTAINING PROTEIN"/>
    <property type="match status" value="1"/>
</dbReference>
<evidence type="ECO:0000259" key="1">
    <source>
        <dbReference type="Pfam" id="PF25431"/>
    </source>
</evidence>
<dbReference type="Proteomes" id="UP001159405">
    <property type="component" value="Unassembled WGS sequence"/>
</dbReference>
<reference evidence="2 3" key="1">
    <citation type="submission" date="2022-05" db="EMBL/GenBank/DDBJ databases">
        <authorList>
            <consortium name="Genoscope - CEA"/>
            <person name="William W."/>
        </authorList>
    </citation>
    <scope>NUCLEOTIDE SEQUENCE [LARGE SCALE GENOMIC DNA]</scope>
</reference>
<dbReference type="EMBL" id="CALNXK010000178">
    <property type="protein sequence ID" value="CAH3173099.1"/>
    <property type="molecule type" value="Genomic_DNA"/>
</dbReference>
<evidence type="ECO:0000313" key="2">
    <source>
        <dbReference type="EMBL" id="CAH3173099.1"/>
    </source>
</evidence>
<organism evidence="2 3">
    <name type="scientific">Porites lobata</name>
    <dbReference type="NCBI Taxonomy" id="104759"/>
    <lineage>
        <taxon>Eukaryota</taxon>
        <taxon>Metazoa</taxon>
        <taxon>Cnidaria</taxon>
        <taxon>Anthozoa</taxon>
        <taxon>Hexacorallia</taxon>
        <taxon>Scleractinia</taxon>
        <taxon>Fungiina</taxon>
        <taxon>Poritidae</taxon>
        <taxon>Porites</taxon>
    </lineage>
</organism>
<protein>
    <recommendedName>
        <fullName evidence="1">C17orf113 probable zinc finger domain-containing protein</fullName>
    </recommendedName>
</protein>
<dbReference type="Pfam" id="PF25431">
    <property type="entry name" value="zf-C17orf113"/>
    <property type="match status" value="1"/>
</dbReference>
<dbReference type="PANTHER" id="PTHR46880">
    <property type="entry name" value="RAS-ASSOCIATING DOMAIN-CONTAINING PROTEIN"/>
    <property type="match status" value="1"/>
</dbReference>
<keyword evidence="3" id="KW-1185">Reference proteome</keyword>
<accession>A0ABN8R1P9</accession>
<sequence>MASNRGKPGRHGLFLDKWLQEFQWLERRGDGVDLAMFCKDCCKARKKNAFTTGCKNLQRSALVRHMTQTDHKSTAKVLNQQHRFKAAIDNASKLDEESLTKQMRTAYWLSKEEMPSSKFISLCELQALNGCTSLDPNAATGSIYHHHQSVSDMNAAFAEVINKNIDEDIQSSPFIAILADESIDIAVYKKLDIYIRLVKDGEPCTRFVGNRNVVDGKAETIYNALMDFMQEKILTVEINLWD</sequence>
<proteinExistence type="predicted"/>
<evidence type="ECO:0000313" key="3">
    <source>
        <dbReference type="Proteomes" id="UP001159405"/>
    </source>
</evidence>
<gene>
    <name evidence="2" type="ORF">PLOB_00013371</name>
</gene>